<dbReference type="PANTHER" id="PTHR11803:SF39">
    <property type="entry name" value="2-IMINOBUTANOATE_2-IMINOPROPANOATE DEAMINASE"/>
    <property type="match status" value="1"/>
</dbReference>
<dbReference type="AlphaFoldDB" id="A0A167Z551"/>
<evidence type="ECO:0000313" key="2">
    <source>
        <dbReference type="Proteomes" id="UP000078544"/>
    </source>
</evidence>
<dbReference type="CDD" id="cd06152">
    <property type="entry name" value="YjgF_YER057c_UK114_like_4"/>
    <property type="match status" value="1"/>
</dbReference>
<dbReference type="GO" id="GO:0019239">
    <property type="term" value="F:deaminase activity"/>
    <property type="evidence" value="ECO:0007669"/>
    <property type="project" value="TreeGrafter"/>
</dbReference>
<dbReference type="GO" id="GO:0005739">
    <property type="term" value="C:mitochondrion"/>
    <property type="evidence" value="ECO:0007669"/>
    <property type="project" value="TreeGrafter"/>
</dbReference>
<dbReference type="PANTHER" id="PTHR11803">
    <property type="entry name" value="2-IMINOBUTANOATE/2-IMINOPROPANOATE DEAMINASE RIDA"/>
    <property type="match status" value="1"/>
</dbReference>
<comment type="caution">
    <text evidence="1">The sequence shown here is derived from an EMBL/GenBank/DDBJ whole genome shotgun (WGS) entry which is preliminary data.</text>
</comment>
<accession>A0A167Z551</accession>
<keyword evidence="2" id="KW-1185">Reference proteome</keyword>
<dbReference type="STRING" id="1081109.A0A167Z551"/>
<dbReference type="Pfam" id="PF01042">
    <property type="entry name" value="Ribonuc_L-PSP"/>
    <property type="match status" value="1"/>
</dbReference>
<dbReference type="EMBL" id="AZGY01000016">
    <property type="protein sequence ID" value="KZZ92182.1"/>
    <property type="molecule type" value="Genomic_DNA"/>
</dbReference>
<dbReference type="SUPFAM" id="SSF55298">
    <property type="entry name" value="YjgF-like"/>
    <property type="match status" value="1"/>
</dbReference>
<organism evidence="1 2">
    <name type="scientific">Moelleriella libera RCEF 2490</name>
    <dbReference type="NCBI Taxonomy" id="1081109"/>
    <lineage>
        <taxon>Eukaryota</taxon>
        <taxon>Fungi</taxon>
        <taxon>Dikarya</taxon>
        <taxon>Ascomycota</taxon>
        <taxon>Pezizomycotina</taxon>
        <taxon>Sordariomycetes</taxon>
        <taxon>Hypocreomycetidae</taxon>
        <taxon>Hypocreales</taxon>
        <taxon>Clavicipitaceae</taxon>
        <taxon>Moelleriella</taxon>
    </lineage>
</organism>
<dbReference type="InterPro" id="IPR006175">
    <property type="entry name" value="YjgF/YER057c/UK114"/>
</dbReference>
<name>A0A167Z551_9HYPO</name>
<gene>
    <name evidence="1" type="ORF">AAL_06392</name>
</gene>
<sequence>MSHLQYYAYEGQGERALEKYSYNQAVRVGDRIECSGQGKAPRFLLTSPEHQLSNYKGISGGWNNQTGKFETEINAQIDLAFANVERCLLDAGGAGWSQVYRVNSYHVPINDEALAAMIRNFRKYMPNHKPIWTTIGVSRLGEDDMRVEIEVVAHVPSASESAQA</sequence>
<dbReference type="InterPro" id="IPR035959">
    <property type="entry name" value="RutC-like_sf"/>
</dbReference>
<proteinExistence type="predicted"/>
<evidence type="ECO:0000313" key="1">
    <source>
        <dbReference type="EMBL" id="KZZ92182.1"/>
    </source>
</evidence>
<protein>
    <submittedName>
        <fullName evidence="1">Endoribonuclease L-PSP/chorismate mutase-like protein</fullName>
    </submittedName>
</protein>
<dbReference type="Gene3D" id="3.30.1330.40">
    <property type="entry name" value="RutC-like"/>
    <property type="match status" value="1"/>
</dbReference>
<reference evidence="1 2" key="1">
    <citation type="journal article" date="2016" name="Genome Biol. Evol.">
        <title>Divergent and convergent evolution of fungal pathogenicity.</title>
        <authorList>
            <person name="Shang Y."/>
            <person name="Xiao G."/>
            <person name="Zheng P."/>
            <person name="Cen K."/>
            <person name="Zhan S."/>
            <person name="Wang C."/>
        </authorList>
    </citation>
    <scope>NUCLEOTIDE SEQUENCE [LARGE SCALE GENOMIC DNA]</scope>
    <source>
        <strain evidence="1 2">RCEF 2490</strain>
    </source>
</reference>
<dbReference type="GO" id="GO:0005829">
    <property type="term" value="C:cytosol"/>
    <property type="evidence" value="ECO:0007669"/>
    <property type="project" value="TreeGrafter"/>
</dbReference>
<dbReference type="OrthoDB" id="309640at2759"/>
<dbReference type="Proteomes" id="UP000078544">
    <property type="component" value="Unassembled WGS sequence"/>
</dbReference>